<proteinExistence type="predicted"/>
<reference evidence="2 3" key="1">
    <citation type="journal article" date="2021" name="Front. Microbiol.">
        <title>Prevalence and Genetic Analysis of Chromosomal mcr-3/7 in Aeromonas From U.S. Animal-Derived Samples.</title>
        <authorList>
            <person name="Wang Y."/>
            <person name="Hou N."/>
            <person name="Rasooly R."/>
            <person name="Gu Y."/>
            <person name="He X."/>
        </authorList>
    </citation>
    <scope>NUCLEOTIDE SEQUENCE [LARGE SCALE GENOMIC DNA]</scope>
    <source>
        <strain evidence="2 3">4608</strain>
    </source>
</reference>
<dbReference type="Pfam" id="PF13211">
    <property type="entry name" value="DUF4019"/>
    <property type="match status" value="1"/>
</dbReference>
<evidence type="ECO:0000313" key="3">
    <source>
        <dbReference type="Proteomes" id="UP000679312"/>
    </source>
</evidence>
<accession>A0ABD7EQM7</accession>
<protein>
    <submittedName>
        <fullName evidence="2">DUF4019 domain-containing protein</fullName>
    </submittedName>
</protein>
<dbReference type="EMBL" id="CP053881">
    <property type="protein sequence ID" value="QWL62736.1"/>
    <property type="molecule type" value="Genomic_DNA"/>
</dbReference>
<dbReference type="AlphaFoldDB" id="A0ABD7EQM7"/>
<dbReference type="RefSeq" id="WP_215801188.1">
    <property type="nucleotide sequence ID" value="NZ_CP053881.1"/>
</dbReference>
<feature type="signal peptide" evidence="1">
    <location>
        <begin position="1"/>
        <end position="18"/>
    </location>
</feature>
<feature type="chain" id="PRO_5044863872" evidence="1">
    <location>
        <begin position="19"/>
        <end position="131"/>
    </location>
</feature>
<gene>
    <name evidence="2" type="ORF">HQ399_11010</name>
</gene>
<dbReference type="Proteomes" id="UP000679312">
    <property type="component" value="Chromosome"/>
</dbReference>
<name>A0ABD7EQM7_AERJA</name>
<evidence type="ECO:0000256" key="1">
    <source>
        <dbReference type="SAM" id="SignalP"/>
    </source>
</evidence>
<organism evidence="2 3">
    <name type="scientific">Aeromonas jandaei</name>
    <dbReference type="NCBI Taxonomy" id="650"/>
    <lineage>
        <taxon>Bacteria</taxon>
        <taxon>Pseudomonadati</taxon>
        <taxon>Pseudomonadota</taxon>
        <taxon>Gammaproteobacteria</taxon>
        <taxon>Aeromonadales</taxon>
        <taxon>Aeromonadaceae</taxon>
        <taxon>Aeromonas</taxon>
    </lineage>
</organism>
<evidence type="ECO:0000313" key="2">
    <source>
        <dbReference type="EMBL" id="QWL62736.1"/>
    </source>
</evidence>
<keyword evidence="1" id="KW-0732">Signal</keyword>
<dbReference type="InterPro" id="IPR025091">
    <property type="entry name" value="DUF4019"/>
</dbReference>
<sequence length="131" mass="14712">MKKGLVTFTCLVSFFVAAQENDALSVAKAWLETVDAGFYNQSYELTDNAFKSELSVSQWHDALDKFRHPLGMVVLRSEIAQEKSECLLGRPDGKFITIQFITKFEYAGSAIETITLSKDSGDWLPVGYFIK</sequence>